<evidence type="ECO:0000313" key="1">
    <source>
        <dbReference type="EMBL" id="MCU7551458.1"/>
    </source>
</evidence>
<comment type="caution">
    <text evidence="1">The sequence shown here is derived from an EMBL/GenBank/DDBJ whole genome shotgun (WGS) entry which is preliminary data.</text>
</comment>
<reference evidence="1" key="2">
    <citation type="submission" date="2023-04" db="EMBL/GenBank/DDBJ databases">
        <title>Paracnuella aquatica gen. nov., sp. nov., a member of the family Chitinophagaceae isolated from a hot spring.</title>
        <authorList>
            <person name="Wang C."/>
        </authorList>
    </citation>
    <scope>NUCLEOTIDE SEQUENCE</scope>
    <source>
        <strain evidence="1">LB-8</strain>
    </source>
</reference>
<keyword evidence="2" id="KW-1185">Reference proteome</keyword>
<gene>
    <name evidence="1" type="ORF">OCK74_20220</name>
</gene>
<sequence>MRNLLLILTLMYVKANAQTGEEQVKQAVSNLFTGMRNADTNLLRSVFAPGASLQTVSKNKEGQTVVRSENIDEFISFTAKPHQEVYDERISFDVVRIDGDLATVWTPYQFYVGTKFSHCGVNSFQLVRLKGVWQIQYIIDTRRKDNCN</sequence>
<accession>A0A9X2XPJ0</accession>
<dbReference type="Pfam" id="PF12893">
    <property type="entry name" value="Lumazine_bd_2"/>
    <property type="match status" value="1"/>
</dbReference>
<dbReference type="Proteomes" id="UP001155483">
    <property type="component" value="Unassembled WGS sequence"/>
</dbReference>
<dbReference type="InterPro" id="IPR032710">
    <property type="entry name" value="NTF2-like_dom_sf"/>
</dbReference>
<dbReference type="SUPFAM" id="SSF54427">
    <property type="entry name" value="NTF2-like"/>
    <property type="match status" value="1"/>
</dbReference>
<dbReference type="InterPro" id="IPR039437">
    <property type="entry name" value="FrzH/put_lumazine-bd"/>
</dbReference>
<name>A0A9X2XPJ0_9BACT</name>
<proteinExistence type="predicted"/>
<evidence type="ECO:0000313" key="2">
    <source>
        <dbReference type="Proteomes" id="UP001155483"/>
    </source>
</evidence>
<reference evidence="1" key="1">
    <citation type="submission" date="2022-09" db="EMBL/GenBank/DDBJ databases">
        <authorList>
            <person name="Yuan C."/>
            <person name="Ke Z."/>
        </authorList>
    </citation>
    <scope>NUCLEOTIDE SEQUENCE</scope>
    <source>
        <strain evidence="1">LB-8</strain>
    </source>
</reference>
<protein>
    <submittedName>
        <fullName evidence="1">Nuclear transport factor 2 family protein</fullName>
    </submittedName>
</protein>
<dbReference type="RefSeq" id="WP_279298898.1">
    <property type="nucleotide sequence ID" value="NZ_JAOTIF010000020.1"/>
</dbReference>
<organism evidence="1 2">
    <name type="scientific">Paraflavisolibacter caeni</name>
    <dbReference type="NCBI Taxonomy" id="2982496"/>
    <lineage>
        <taxon>Bacteria</taxon>
        <taxon>Pseudomonadati</taxon>
        <taxon>Bacteroidota</taxon>
        <taxon>Chitinophagia</taxon>
        <taxon>Chitinophagales</taxon>
        <taxon>Chitinophagaceae</taxon>
        <taxon>Paraflavisolibacter</taxon>
    </lineage>
</organism>
<dbReference type="AlphaFoldDB" id="A0A9X2XPJ0"/>
<dbReference type="Gene3D" id="3.10.450.50">
    <property type="match status" value="1"/>
</dbReference>
<dbReference type="EMBL" id="JAOTIF010000020">
    <property type="protein sequence ID" value="MCU7551458.1"/>
    <property type="molecule type" value="Genomic_DNA"/>
</dbReference>